<proteinExistence type="predicted"/>
<geneLocation type="plasmid" evidence="3 4">
    <name>unnamed</name>
</geneLocation>
<protein>
    <recommendedName>
        <fullName evidence="2">Malic enzyme NAD-binding domain-containing protein</fullName>
    </recommendedName>
</protein>
<feature type="region of interest" description="Disordered" evidence="1">
    <location>
        <begin position="1"/>
        <end position="31"/>
    </location>
</feature>
<gene>
    <name evidence="3" type="ORF">PYH38_006004</name>
</gene>
<dbReference type="RefSeq" id="WP_280663759.1">
    <property type="nucleotide sequence ID" value="NZ_CP120369.1"/>
</dbReference>
<dbReference type="Gene3D" id="3.40.50.720">
    <property type="entry name" value="NAD(P)-binding Rossmann-like Domain"/>
    <property type="match status" value="1"/>
</dbReference>
<sequence length="31" mass="3613">MTEINERPIIFPYSDPTSRSERTAEEALEMV</sequence>
<feature type="domain" description="Malic enzyme NAD-binding" evidence="2">
    <location>
        <begin position="1"/>
        <end position="30"/>
    </location>
</feature>
<keyword evidence="4" id="KW-1185">Reference proteome</keyword>
<evidence type="ECO:0000313" key="4">
    <source>
        <dbReference type="Proteomes" id="UP001235547"/>
    </source>
</evidence>
<keyword evidence="3" id="KW-0614">Plasmid</keyword>
<dbReference type="Pfam" id="PF03949">
    <property type="entry name" value="Malic_M"/>
    <property type="match status" value="1"/>
</dbReference>
<evidence type="ECO:0000313" key="3">
    <source>
        <dbReference type="EMBL" id="WEX85579.1"/>
    </source>
</evidence>
<dbReference type="EMBL" id="CP120372">
    <property type="protein sequence ID" value="WEX85579.1"/>
    <property type="molecule type" value="Genomic_DNA"/>
</dbReference>
<dbReference type="SUPFAM" id="SSF51735">
    <property type="entry name" value="NAD(P)-binding Rossmann-fold domains"/>
    <property type="match status" value="1"/>
</dbReference>
<name>A0ABY8D3Y4_9HYPH</name>
<evidence type="ECO:0000256" key="1">
    <source>
        <dbReference type="SAM" id="MobiDB-lite"/>
    </source>
</evidence>
<dbReference type="Proteomes" id="UP001235547">
    <property type="component" value="Plasmid unnamed"/>
</dbReference>
<organism evidence="3 4">
    <name type="scientific">Sinorhizobium numidicum</name>
    <dbReference type="NCBI Taxonomy" id="680248"/>
    <lineage>
        <taxon>Bacteria</taxon>
        <taxon>Pseudomonadati</taxon>
        <taxon>Pseudomonadota</taxon>
        <taxon>Alphaproteobacteria</taxon>
        <taxon>Hyphomicrobiales</taxon>
        <taxon>Rhizobiaceae</taxon>
        <taxon>Sinorhizobium/Ensifer group</taxon>
        <taxon>Sinorhizobium</taxon>
    </lineage>
</organism>
<reference evidence="3 4" key="1">
    <citation type="submission" date="2023-03" db="EMBL/GenBank/DDBJ databases">
        <authorList>
            <person name="Kaur S."/>
            <person name="Espinosa-Saiz D."/>
            <person name="Velazquez E."/>
            <person name="Menendez E."/>
            <person name="diCenzo G.C."/>
        </authorList>
    </citation>
    <scope>NUCLEOTIDE SEQUENCE [LARGE SCALE GENOMIC DNA]</scope>
    <source>
        <strain evidence="3 4">LMG 27395</strain>
        <plasmid evidence="3 4">unnamed</plasmid>
    </source>
</reference>
<evidence type="ECO:0000259" key="2">
    <source>
        <dbReference type="Pfam" id="PF03949"/>
    </source>
</evidence>
<accession>A0ABY8D3Y4</accession>
<dbReference type="InterPro" id="IPR012302">
    <property type="entry name" value="Malic_NAD-bd"/>
</dbReference>
<dbReference type="InterPro" id="IPR036291">
    <property type="entry name" value="NAD(P)-bd_dom_sf"/>
</dbReference>